<dbReference type="PROSITE" id="PS50002">
    <property type="entry name" value="SH3"/>
    <property type="match status" value="1"/>
</dbReference>
<evidence type="ECO:0000256" key="6">
    <source>
        <dbReference type="SAM" id="Coils"/>
    </source>
</evidence>
<organism evidence="10 11">
    <name type="scientific">Photinus pyralis</name>
    <name type="common">Common eastern firefly</name>
    <name type="synonym">Lampyris pyralis</name>
    <dbReference type="NCBI Taxonomy" id="7054"/>
    <lineage>
        <taxon>Eukaryota</taxon>
        <taxon>Metazoa</taxon>
        <taxon>Ecdysozoa</taxon>
        <taxon>Arthropoda</taxon>
        <taxon>Hexapoda</taxon>
        <taxon>Insecta</taxon>
        <taxon>Pterygota</taxon>
        <taxon>Neoptera</taxon>
        <taxon>Endopterygota</taxon>
        <taxon>Coleoptera</taxon>
        <taxon>Polyphaga</taxon>
        <taxon>Elateriformia</taxon>
        <taxon>Elateroidea</taxon>
        <taxon>Lampyridae</taxon>
        <taxon>Lampyrinae</taxon>
        <taxon>Photinus</taxon>
    </lineage>
</organism>
<evidence type="ECO:0000313" key="9">
    <source>
        <dbReference type="EMBL" id="KAB0799482.1"/>
    </source>
</evidence>
<dbReference type="PROSITE" id="PS51659">
    <property type="entry name" value="GT23"/>
    <property type="match status" value="1"/>
</dbReference>
<dbReference type="CDD" id="cd11300">
    <property type="entry name" value="Fut8_like"/>
    <property type="match status" value="1"/>
</dbReference>
<keyword evidence="2 5" id="KW-0328">Glycosyltransferase</keyword>
<evidence type="ECO:0000259" key="7">
    <source>
        <dbReference type="PROSITE" id="PS50002"/>
    </source>
</evidence>
<dbReference type="PANTHER" id="PTHR13132">
    <property type="entry name" value="ALPHA- 1,6 -FUCOSYLTRANSFERASE"/>
    <property type="match status" value="1"/>
</dbReference>
<dbReference type="InterPro" id="IPR036028">
    <property type="entry name" value="SH3-like_dom_sf"/>
</dbReference>
<dbReference type="InterPro" id="IPR001452">
    <property type="entry name" value="SH3_domain"/>
</dbReference>
<dbReference type="EMBL" id="VVIM01000005">
    <property type="protein sequence ID" value="KAB0799501.1"/>
    <property type="molecule type" value="Genomic_DNA"/>
</dbReference>
<dbReference type="PANTHER" id="PTHR13132:SF29">
    <property type="entry name" value="ALPHA-(1,6)-FUCOSYLTRANSFERASE"/>
    <property type="match status" value="1"/>
</dbReference>
<evidence type="ECO:0000256" key="5">
    <source>
        <dbReference type="PROSITE-ProRule" id="PRU00992"/>
    </source>
</evidence>
<dbReference type="InterPro" id="IPR045573">
    <property type="entry name" value="Fut8_N_cat"/>
</dbReference>
<dbReference type="AlphaFoldDB" id="A0A5N4AQB7"/>
<sequence length="561" mass="65485">MVARIFLEGQRLSNSFVQWKRRWVLFSLFSVFVVLCLLLENTQEPATAIYIDRLSSAQSLLVELQRRNRQLLKILRDFEKIDITIDKEGTLHDLEERLEILSSSNGSKVPLKRPSTEYQHLQRHIKNNINEFWYFVKAQLQKMKSEAAESLKPTLDDILAMALDHTQALLSDIDEVMQKDGYKDWRRAERDDLAGLVWRRFNYLQNPQNCKTAKKLICHVEQDCSYGCQIHRLVSCFIVGYGTQRTVILKFEGFEGVFKPLSETCTMNYDSADIWPGKETSQVISIPNVQSMNPRSQYAPQAVPEDLAPRLTRLHGNPIVWWVGHVLQYVLRYQNNTTDYIEATMRSLKLKNPIVGVHLAKTGSGDLSLTLDEHMWEVERYYNQLELKQIVTKRRIYVAADDVQVISDLTKRYPDYQVIFHTKRTETSSGLLNFIIDLHILSLTDFLVCSFSSETCRLAYELMQTKQPDASAKCRSLDDVYFYSQQLHNMRKAIRVHQSESEEEIDLELNDLIDLWRNNWDGYSLGRNLRTNRWGLFPSHKVEIEIETVKFPTYSEIEYTI</sequence>
<name>A0A5N4AQB7_PHOPY</name>
<evidence type="ECO:0000256" key="4">
    <source>
        <dbReference type="PROSITE-ProRule" id="PRU00192"/>
    </source>
</evidence>
<dbReference type="Gene3D" id="1.10.287.1060">
    <property type="entry name" value="ESAT-6-like"/>
    <property type="match status" value="1"/>
</dbReference>
<reference evidence="10 11" key="1">
    <citation type="journal article" date="2018" name="Elife">
        <title>Firefly genomes illuminate parallel origins of bioluminescence in beetles.</title>
        <authorList>
            <person name="Fallon T.R."/>
            <person name="Lower S.E."/>
            <person name="Chang C.H."/>
            <person name="Bessho-Uehara M."/>
            <person name="Martin G.J."/>
            <person name="Bewick A.J."/>
            <person name="Behringer M."/>
            <person name="Debat H.J."/>
            <person name="Wong I."/>
            <person name="Day J.C."/>
            <person name="Suvorov A."/>
            <person name="Silva C.J."/>
            <person name="Stanger-Hall K.F."/>
            <person name="Hall D.W."/>
            <person name="Schmitz R.J."/>
            <person name="Nelson D.R."/>
            <person name="Lewis S.M."/>
            <person name="Shigenobu S."/>
            <person name="Bybee S.M."/>
            <person name="Larracuente A.M."/>
            <person name="Oba Y."/>
            <person name="Weng J.K."/>
        </authorList>
    </citation>
    <scope>NUCLEOTIDE SEQUENCE [LARGE SCALE GENOMIC DNA]</scope>
    <source>
        <strain evidence="10">1611_PpyrPB1</strain>
        <tissue evidence="10">Whole body</tissue>
    </source>
</reference>
<dbReference type="Gene3D" id="2.30.30.40">
    <property type="entry name" value="SH3 Domains"/>
    <property type="match status" value="1"/>
</dbReference>
<evidence type="ECO:0000256" key="3">
    <source>
        <dbReference type="ARBA" id="ARBA00022679"/>
    </source>
</evidence>
<dbReference type="CDD" id="cd11792">
    <property type="entry name" value="SH3_Fut8"/>
    <property type="match status" value="1"/>
</dbReference>
<keyword evidence="6" id="KW-0175">Coiled coil</keyword>
<dbReference type="Pfam" id="PF19745">
    <property type="entry name" value="FUT8_N_cat"/>
    <property type="match status" value="1"/>
</dbReference>
<dbReference type="GO" id="GO:0046921">
    <property type="term" value="F:alpha-(1-&gt;6)-fucosyltransferase activity"/>
    <property type="evidence" value="ECO:0007669"/>
    <property type="project" value="TreeGrafter"/>
</dbReference>
<comment type="similarity">
    <text evidence="5">Belongs to the glycosyltransferase 23 family.</text>
</comment>
<comment type="caution">
    <text evidence="10">The sequence shown here is derived from an EMBL/GenBank/DDBJ whole genome shotgun (WGS) entry which is preliminary data.</text>
</comment>
<evidence type="ECO:0000313" key="11">
    <source>
        <dbReference type="Proteomes" id="UP000327044"/>
    </source>
</evidence>
<keyword evidence="1 4" id="KW-0728">SH3 domain</keyword>
<evidence type="ECO:0000313" key="10">
    <source>
        <dbReference type="EMBL" id="KAB0799501.1"/>
    </source>
</evidence>
<dbReference type="InterPro" id="IPR027350">
    <property type="entry name" value="GT23_dom"/>
</dbReference>
<protein>
    <recommendedName>
        <fullName evidence="12">Alpha-(1,6)-fucosyltransferase</fullName>
    </recommendedName>
</protein>
<evidence type="ECO:0000256" key="1">
    <source>
        <dbReference type="ARBA" id="ARBA00022443"/>
    </source>
</evidence>
<dbReference type="Proteomes" id="UP000327044">
    <property type="component" value="Unassembled WGS sequence"/>
</dbReference>
<dbReference type="InterPro" id="IPR035653">
    <property type="entry name" value="Fut8_SH3"/>
</dbReference>
<gene>
    <name evidence="9" type="ORF">PPYR_07362</name>
    <name evidence="10" type="ORF">PPYR_07381</name>
</gene>
<feature type="domain" description="SH3" evidence="7">
    <location>
        <begin position="486"/>
        <end position="547"/>
    </location>
</feature>
<feature type="domain" description="GT23" evidence="8">
    <location>
        <begin position="212"/>
        <end position="477"/>
    </location>
</feature>
<dbReference type="OrthoDB" id="2014825at2759"/>
<feature type="coiled-coil region" evidence="6">
    <location>
        <begin position="54"/>
        <end position="81"/>
    </location>
</feature>
<evidence type="ECO:0000259" key="8">
    <source>
        <dbReference type="PROSITE" id="PS51659"/>
    </source>
</evidence>
<dbReference type="InParanoid" id="A0A5N4AQB7"/>
<comment type="caution">
    <text evidence="5">Lacks conserved residue(s) required for the propagation of feature annotation.</text>
</comment>
<dbReference type="Gene3D" id="3.40.50.11350">
    <property type="match status" value="1"/>
</dbReference>
<evidence type="ECO:0008006" key="12">
    <source>
        <dbReference type="Google" id="ProtNLM"/>
    </source>
</evidence>
<dbReference type="EMBL" id="VVIM01000005">
    <property type="protein sequence ID" value="KAB0799482.1"/>
    <property type="molecule type" value="Genomic_DNA"/>
</dbReference>
<keyword evidence="3 5" id="KW-0808">Transferase</keyword>
<dbReference type="SUPFAM" id="SSF50044">
    <property type="entry name" value="SH3-domain"/>
    <property type="match status" value="1"/>
</dbReference>
<keyword evidence="11" id="KW-1185">Reference proteome</keyword>
<accession>A0A5N4AQB7</accession>
<evidence type="ECO:0000256" key="2">
    <source>
        <dbReference type="ARBA" id="ARBA00022676"/>
    </source>
</evidence>
<dbReference type="GO" id="GO:0006487">
    <property type="term" value="P:protein N-linked glycosylation"/>
    <property type="evidence" value="ECO:0007669"/>
    <property type="project" value="TreeGrafter"/>
</dbReference>
<proteinExistence type="inferred from homology"/>
<reference evidence="10" key="2">
    <citation type="submission" date="2019-08" db="EMBL/GenBank/DDBJ databases">
        <authorList>
            <consortium name="Photinus pyralis genome working group"/>
            <person name="Fallon T.R."/>
            <person name="Sander Lower S.E."/>
            <person name="Weng J.-K."/>
        </authorList>
    </citation>
    <scope>NUCLEOTIDE SEQUENCE</scope>
    <source>
        <strain evidence="10">1611_PpyrPB1</strain>
        <tissue evidence="10">Whole body</tissue>
    </source>
</reference>